<evidence type="ECO:0000256" key="3">
    <source>
        <dbReference type="ARBA" id="ARBA00023163"/>
    </source>
</evidence>
<dbReference type="Pfam" id="PF00717">
    <property type="entry name" value="Peptidase_S24"/>
    <property type="match status" value="1"/>
</dbReference>
<dbReference type="AlphaFoldDB" id="A0A266Q680"/>
<dbReference type="CDD" id="cd06529">
    <property type="entry name" value="S24_LexA-like"/>
    <property type="match status" value="1"/>
</dbReference>
<dbReference type="Proteomes" id="UP000216101">
    <property type="component" value="Unassembled WGS sequence"/>
</dbReference>
<reference evidence="7" key="1">
    <citation type="submission" date="2017-05" db="EMBL/GenBank/DDBJ databases">
        <authorList>
            <person name="Barney B.M."/>
        </authorList>
    </citation>
    <scope>NUCLEOTIDE SEQUENCE [LARGE SCALE GENOMIC DNA]</scope>
    <source>
        <strain evidence="7">PSBB022</strain>
    </source>
</reference>
<dbReference type="Pfam" id="PF07022">
    <property type="entry name" value="Phage_CI_repr"/>
    <property type="match status" value="1"/>
</dbReference>
<dbReference type="PANTHER" id="PTHR40661:SF3">
    <property type="entry name" value="FELS-1 PROPHAGE TRANSCRIPTIONAL REGULATOR"/>
    <property type="match status" value="1"/>
</dbReference>
<protein>
    <submittedName>
        <fullName evidence="6">Uncharacterized protein</fullName>
    </submittedName>
</protein>
<evidence type="ECO:0000259" key="5">
    <source>
        <dbReference type="Pfam" id="PF07022"/>
    </source>
</evidence>
<feature type="domain" description="Bacteriophage CI repressor N-terminal" evidence="5">
    <location>
        <begin position="22"/>
        <end position="85"/>
    </location>
</feature>
<gene>
    <name evidence="6" type="ORF">CBP51_16900</name>
</gene>
<dbReference type="InterPro" id="IPR010982">
    <property type="entry name" value="Lambda_DNA-bd_dom_sf"/>
</dbReference>
<accession>A0A266Q680</accession>
<dbReference type="SUPFAM" id="SSF51306">
    <property type="entry name" value="LexA/Signal peptidase"/>
    <property type="match status" value="1"/>
</dbReference>
<evidence type="ECO:0000256" key="2">
    <source>
        <dbReference type="ARBA" id="ARBA00023125"/>
    </source>
</evidence>
<sequence>MNFNEQSSWCQGLYMNFDQIMLRAKQALKVSTDKEVSELLGMSKTAIAERKRRGAFPEDKLRLLAVEQPELNLDVDYILTGQESLTESDRDLIAVQRAFSESAGVGLPEEIESKIGELIYSLRKRNLPAIKLVLKDLAELSNEGFVMVPRYDVCASAGNGAAIHSESIVDHLAFKQDWINQMGLSKKDLALIEVQGDSMEPAIMHNDLILIDLRESKLSANGVYAIQHMGNLFVKRIQIRMDGSVVIKSDNPNYEPEILQPAEAENLTVVGRVAWFGRQL</sequence>
<dbReference type="InterPro" id="IPR036286">
    <property type="entry name" value="LexA/Signal_pep-like_sf"/>
</dbReference>
<dbReference type="Gene3D" id="1.10.260.40">
    <property type="entry name" value="lambda repressor-like DNA-binding domains"/>
    <property type="match status" value="1"/>
</dbReference>
<dbReference type="Gene3D" id="2.10.109.10">
    <property type="entry name" value="Umud Fragment, subunit A"/>
    <property type="match status" value="1"/>
</dbReference>
<dbReference type="EMBL" id="NHNI01000002">
    <property type="protein sequence ID" value="OZY84839.1"/>
    <property type="molecule type" value="Genomic_DNA"/>
</dbReference>
<evidence type="ECO:0000259" key="4">
    <source>
        <dbReference type="Pfam" id="PF00717"/>
    </source>
</evidence>
<proteinExistence type="predicted"/>
<evidence type="ECO:0000313" key="7">
    <source>
        <dbReference type="Proteomes" id="UP000216101"/>
    </source>
</evidence>
<feature type="domain" description="Peptidase S24/S26A/S26B/S26C" evidence="4">
    <location>
        <begin position="154"/>
        <end position="273"/>
    </location>
</feature>
<evidence type="ECO:0000313" key="6">
    <source>
        <dbReference type="EMBL" id="OZY84839.1"/>
    </source>
</evidence>
<keyword evidence="2" id="KW-0238">DNA-binding</keyword>
<evidence type="ECO:0000256" key="1">
    <source>
        <dbReference type="ARBA" id="ARBA00023015"/>
    </source>
</evidence>
<dbReference type="PANTHER" id="PTHR40661">
    <property type="match status" value="1"/>
</dbReference>
<dbReference type="InterPro" id="IPR010744">
    <property type="entry name" value="Phage_CI_N"/>
</dbReference>
<organism evidence="6 7">
    <name type="scientific">Cellvibrio mixtus</name>
    <dbReference type="NCBI Taxonomy" id="39650"/>
    <lineage>
        <taxon>Bacteria</taxon>
        <taxon>Pseudomonadati</taxon>
        <taxon>Pseudomonadota</taxon>
        <taxon>Gammaproteobacteria</taxon>
        <taxon>Cellvibrionales</taxon>
        <taxon>Cellvibrionaceae</taxon>
        <taxon>Cellvibrio</taxon>
    </lineage>
</organism>
<keyword evidence="3" id="KW-0804">Transcription</keyword>
<dbReference type="GO" id="GO:0045892">
    <property type="term" value="P:negative regulation of DNA-templated transcription"/>
    <property type="evidence" value="ECO:0007669"/>
    <property type="project" value="InterPro"/>
</dbReference>
<dbReference type="GO" id="GO:0003677">
    <property type="term" value="F:DNA binding"/>
    <property type="evidence" value="ECO:0007669"/>
    <property type="project" value="UniProtKB-KW"/>
</dbReference>
<keyword evidence="1" id="KW-0805">Transcription regulation</keyword>
<keyword evidence="7" id="KW-1185">Reference proteome</keyword>
<dbReference type="InterPro" id="IPR039418">
    <property type="entry name" value="LexA-like"/>
</dbReference>
<name>A0A266Q680_9GAMM</name>
<comment type="caution">
    <text evidence="6">The sequence shown here is derived from an EMBL/GenBank/DDBJ whole genome shotgun (WGS) entry which is preliminary data.</text>
</comment>
<dbReference type="InterPro" id="IPR015927">
    <property type="entry name" value="Peptidase_S24_S26A/B/C"/>
</dbReference>